<dbReference type="NCBIfam" id="TIGR00762">
    <property type="entry name" value="DegV"/>
    <property type="match status" value="1"/>
</dbReference>
<organism evidence="2 3">
    <name type="scientific">Arsenicicoccus piscis</name>
    <dbReference type="NCBI Taxonomy" id="673954"/>
    <lineage>
        <taxon>Bacteria</taxon>
        <taxon>Bacillati</taxon>
        <taxon>Actinomycetota</taxon>
        <taxon>Actinomycetes</taxon>
        <taxon>Micrococcales</taxon>
        <taxon>Intrasporangiaceae</taxon>
        <taxon>Arsenicicoccus</taxon>
    </lineage>
</organism>
<dbReference type="PANTHER" id="PTHR33434:SF2">
    <property type="entry name" value="FATTY ACID-BINDING PROTEIN TM_1468"/>
    <property type="match status" value="1"/>
</dbReference>
<dbReference type="SUPFAM" id="SSF82549">
    <property type="entry name" value="DAK1/DegV-like"/>
    <property type="match status" value="1"/>
</dbReference>
<dbReference type="PROSITE" id="PS51482">
    <property type="entry name" value="DEGV"/>
    <property type="match status" value="1"/>
</dbReference>
<keyword evidence="3" id="KW-1185">Reference proteome</keyword>
<evidence type="ECO:0000256" key="1">
    <source>
        <dbReference type="ARBA" id="ARBA00023121"/>
    </source>
</evidence>
<dbReference type="Gene3D" id="3.40.50.10170">
    <property type="match status" value="1"/>
</dbReference>
<dbReference type="RefSeq" id="WP_241443116.1">
    <property type="nucleotide sequence ID" value="NZ_BSUJ01000001.1"/>
</dbReference>
<dbReference type="Proteomes" id="UP001157109">
    <property type="component" value="Unassembled WGS sequence"/>
</dbReference>
<dbReference type="PANTHER" id="PTHR33434">
    <property type="entry name" value="DEGV DOMAIN-CONTAINING PROTEIN DR_1986-RELATED"/>
    <property type="match status" value="1"/>
</dbReference>
<name>A0ABQ6HKZ9_9MICO</name>
<gene>
    <name evidence="2" type="ORF">GCM10025862_08530</name>
</gene>
<dbReference type="InterPro" id="IPR003797">
    <property type="entry name" value="DegV"/>
</dbReference>
<dbReference type="InterPro" id="IPR050270">
    <property type="entry name" value="DegV_domain_contain"/>
</dbReference>
<accession>A0ABQ6HKZ9</accession>
<dbReference type="InterPro" id="IPR043168">
    <property type="entry name" value="DegV_C"/>
</dbReference>
<reference evidence="3" key="1">
    <citation type="journal article" date="2019" name="Int. J. Syst. Evol. Microbiol.">
        <title>The Global Catalogue of Microorganisms (GCM) 10K type strain sequencing project: providing services to taxonomists for standard genome sequencing and annotation.</title>
        <authorList>
            <consortium name="The Broad Institute Genomics Platform"/>
            <consortium name="The Broad Institute Genome Sequencing Center for Infectious Disease"/>
            <person name="Wu L."/>
            <person name="Ma J."/>
        </authorList>
    </citation>
    <scope>NUCLEOTIDE SEQUENCE [LARGE SCALE GENOMIC DNA]</scope>
    <source>
        <strain evidence="3">NBRC 105830</strain>
    </source>
</reference>
<sequence>MSSIAVVTDSTPGLPADVVERHGITVVPLHLVADGDEFAEGIDLSTEQVPDVLRAAKKVGTSRPSPAAFLDAYERAAAGGATGVLSVHLSGELSGTVESALLAASRASVPVSVVDSRTVGMGTGFAILSAIEAGESGADLEACVQVATERAGAATVLFYVESLEYLRRGGRIGNAAALLGTALAIKPLLGVRDGVIEPVARVRTASRALSEMAHRAVAAVEAGASGDGGAGVDVAVHQLDAALRADQLVETLRPRCPQASIGLFELGPVLGAHVGPGTLAVVVSPRP</sequence>
<dbReference type="EMBL" id="BSUJ01000001">
    <property type="protein sequence ID" value="GMA18832.1"/>
    <property type="molecule type" value="Genomic_DNA"/>
</dbReference>
<keyword evidence="1" id="KW-0446">Lipid-binding</keyword>
<evidence type="ECO:0000313" key="3">
    <source>
        <dbReference type="Proteomes" id="UP001157109"/>
    </source>
</evidence>
<proteinExistence type="predicted"/>
<evidence type="ECO:0000313" key="2">
    <source>
        <dbReference type="EMBL" id="GMA18832.1"/>
    </source>
</evidence>
<comment type="caution">
    <text evidence="2">The sequence shown here is derived from an EMBL/GenBank/DDBJ whole genome shotgun (WGS) entry which is preliminary data.</text>
</comment>
<dbReference type="Gene3D" id="3.30.1180.10">
    <property type="match status" value="1"/>
</dbReference>
<dbReference type="Pfam" id="PF02645">
    <property type="entry name" value="DegV"/>
    <property type="match status" value="1"/>
</dbReference>
<protein>
    <submittedName>
        <fullName evidence="2">DegV domain-containing protein</fullName>
    </submittedName>
</protein>